<evidence type="ECO:0000313" key="3">
    <source>
        <dbReference type="Proteomes" id="UP001500840"/>
    </source>
</evidence>
<evidence type="ECO:0000256" key="1">
    <source>
        <dbReference type="SAM" id="MobiDB-lite"/>
    </source>
</evidence>
<gene>
    <name evidence="2" type="ORF">GCM10023156_56010</name>
</gene>
<feature type="compositionally biased region" description="Polar residues" evidence="1">
    <location>
        <begin position="10"/>
        <end position="29"/>
    </location>
</feature>
<dbReference type="Proteomes" id="UP001500840">
    <property type="component" value="Unassembled WGS sequence"/>
</dbReference>
<evidence type="ECO:0000313" key="2">
    <source>
        <dbReference type="EMBL" id="GAA4466770.1"/>
    </source>
</evidence>
<organism evidence="2 3">
    <name type="scientific">Novipirellula rosea</name>
    <dbReference type="NCBI Taxonomy" id="1031540"/>
    <lineage>
        <taxon>Bacteria</taxon>
        <taxon>Pseudomonadati</taxon>
        <taxon>Planctomycetota</taxon>
        <taxon>Planctomycetia</taxon>
        <taxon>Pirellulales</taxon>
        <taxon>Pirellulaceae</taxon>
        <taxon>Novipirellula</taxon>
    </lineage>
</organism>
<reference evidence="3" key="1">
    <citation type="journal article" date="2019" name="Int. J. Syst. Evol. Microbiol.">
        <title>The Global Catalogue of Microorganisms (GCM) 10K type strain sequencing project: providing services to taxonomists for standard genome sequencing and annotation.</title>
        <authorList>
            <consortium name="The Broad Institute Genomics Platform"/>
            <consortium name="The Broad Institute Genome Sequencing Center for Infectious Disease"/>
            <person name="Wu L."/>
            <person name="Ma J."/>
        </authorList>
    </citation>
    <scope>NUCLEOTIDE SEQUENCE [LARGE SCALE GENOMIC DNA]</scope>
    <source>
        <strain evidence="3">JCM 17759</strain>
    </source>
</reference>
<sequence>MLLPAPFSPITANVSPGMTCSETSSSANTPGNCFEIPVTAKRAADNGIAAGSVGDSIAVESDIAIVSGASEDRRT</sequence>
<accession>A0ABP8NJW7</accession>
<keyword evidence="3" id="KW-1185">Reference proteome</keyword>
<feature type="region of interest" description="Disordered" evidence="1">
    <location>
        <begin position="1"/>
        <end position="29"/>
    </location>
</feature>
<name>A0ABP8NJW7_9BACT</name>
<proteinExistence type="predicted"/>
<comment type="caution">
    <text evidence="2">The sequence shown here is derived from an EMBL/GenBank/DDBJ whole genome shotgun (WGS) entry which is preliminary data.</text>
</comment>
<dbReference type="EMBL" id="BAABGA010000082">
    <property type="protein sequence ID" value="GAA4466770.1"/>
    <property type="molecule type" value="Genomic_DNA"/>
</dbReference>
<protein>
    <submittedName>
        <fullName evidence="2">Uncharacterized protein</fullName>
    </submittedName>
</protein>